<dbReference type="Pfam" id="PF06834">
    <property type="entry name" value="TraU"/>
    <property type="match status" value="1"/>
</dbReference>
<protein>
    <submittedName>
        <fullName evidence="1">Integrating conjugative element protein</fullName>
    </submittedName>
</protein>
<evidence type="ECO:0000313" key="1">
    <source>
        <dbReference type="EMBL" id="QDJ13984.1"/>
    </source>
</evidence>
<dbReference type="AlphaFoldDB" id="A0A8D4LMT1"/>
<organism evidence="1 2">
    <name type="scientific">Mergibacter septicus</name>
    <dbReference type="NCBI Taxonomy" id="221402"/>
    <lineage>
        <taxon>Bacteria</taxon>
        <taxon>Pseudomonadati</taxon>
        <taxon>Pseudomonadota</taxon>
        <taxon>Gammaproteobacteria</taxon>
        <taxon>Pasteurellales</taxon>
        <taxon>Pasteurellaceae</taxon>
        <taxon>Mergibacter</taxon>
    </lineage>
</organism>
<reference evidence="1" key="1">
    <citation type="submission" date="2017-06" db="EMBL/GenBank/DDBJ databases">
        <title>Genome sequencing of pathogenic and non-pathogenic strains within Bisgaard taxon 40.</title>
        <authorList>
            <person name="Ladner J.T."/>
            <person name="Lovett S.P."/>
            <person name="Koroleva G."/>
            <person name="Lorch J.M."/>
        </authorList>
    </citation>
    <scope>NUCLEOTIDE SEQUENCE</scope>
    <source>
        <strain evidence="1">27576-1-I1</strain>
    </source>
</reference>
<dbReference type="InterPro" id="IPR026331">
    <property type="entry name" value="PFL_4710"/>
</dbReference>
<dbReference type="Proteomes" id="UP000955338">
    <property type="component" value="Chromosome"/>
</dbReference>
<sequence length="312" mass="35271">MKTLKRSCIAILLATTIGTSNATINTIKIMESSASRSCTEYQIIGVCYWLYCSVFGCVIKTSVKVKHYLPEQVVSSYNYNGDNPWKEVASFGRSINASNIVERYPQYSRQLKFKNVDIIGHPQGAITNLLSKLGYYCSSQSFPLKTHFLSGLDVIGWRMGIPESFYPEALIPGKREINKGGDLWGNIYPRTGAVTQIHDYKAAAVVAQRAADIISRTGQIHIYLPAAQKPKPSKGYWPPPPVDEQKKSSHKWQMLYPKMERTCSNFPDRTSANETYSDKLSQTGNYTWALWRPYKCCKRRGQTYLGSTDWSN</sequence>
<dbReference type="InterPro" id="IPR009649">
    <property type="entry name" value="TraU"/>
</dbReference>
<proteinExistence type="predicted"/>
<name>A0A8D4LMT1_9PAST</name>
<gene>
    <name evidence="1" type="ORF">CEP48_00360</name>
</gene>
<accession>A0A8D4LMT1</accession>
<evidence type="ECO:0000313" key="2">
    <source>
        <dbReference type="Proteomes" id="UP000955338"/>
    </source>
</evidence>
<keyword evidence="2" id="KW-1185">Reference proteome</keyword>
<dbReference type="RefSeq" id="WP_261919934.1">
    <property type="nucleotide sequence ID" value="NZ_CP022011.1"/>
</dbReference>
<dbReference type="NCBIfam" id="TIGR03756">
    <property type="entry name" value="conj_TIGR03756"/>
    <property type="match status" value="1"/>
</dbReference>
<dbReference type="EMBL" id="CP022011">
    <property type="protein sequence ID" value="QDJ13984.1"/>
    <property type="molecule type" value="Genomic_DNA"/>
</dbReference>